<organism evidence="3 4">
    <name type="scientific">Deferribacter autotrophicus</name>
    <dbReference type="NCBI Taxonomy" id="500465"/>
    <lineage>
        <taxon>Bacteria</taxon>
        <taxon>Pseudomonadati</taxon>
        <taxon>Deferribacterota</taxon>
        <taxon>Deferribacteres</taxon>
        <taxon>Deferribacterales</taxon>
        <taxon>Deferribacteraceae</taxon>
        <taxon>Deferribacter</taxon>
    </lineage>
</organism>
<dbReference type="HAMAP" id="MF_01074">
    <property type="entry name" value="LarC"/>
    <property type="match status" value="1"/>
</dbReference>
<dbReference type="OrthoDB" id="9765625at2"/>
<evidence type="ECO:0000313" key="4">
    <source>
        <dbReference type="Proteomes" id="UP000322876"/>
    </source>
</evidence>
<dbReference type="Pfam" id="PF01969">
    <property type="entry name" value="Ni_insertion"/>
    <property type="match status" value="1"/>
</dbReference>
<name>A0A5A8F8B2_9BACT</name>
<protein>
    <recommendedName>
        <fullName evidence="2">Putative nickel insertion protein</fullName>
    </recommendedName>
</protein>
<proteinExistence type="inferred from homology"/>
<keyword evidence="4" id="KW-1185">Reference proteome</keyword>
<comment type="caution">
    <text evidence="3">The sequence shown here is derived from an EMBL/GenBank/DDBJ whole genome shotgun (WGS) entry which is preliminary data.</text>
</comment>
<dbReference type="PANTHER" id="PTHR36566">
    <property type="entry name" value="NICKEL INSERTION PROTEIN-RELATED"/>
    <property type="match status" value="1"/>
</dbReference>
<sequence>MKLYLDIVSGISGDMFLALLLGFKDYSKELSLLFSKMLGGEVNISIENVMVNGIVCKRLGIDENVKKPFRHLHNIVDMIESVDLPEKVKSDAVDTFEIIARAEAKVHNTTLDKVHFHEVGAVDTIIDIVGVSYMLNRLGINKLEASPAKVGFGTVKMEHGILPVPAPATVEILKGLNIERIDINDEITTPTGAALYKKFIKSVKNSFSGKLVETSYSTGTKQFENFPNMLRGFLLEEDSQLQDVMELEFNVDDTNGQVLGFLMEELFNRGAVDLFFSPIFMKKNRPAYKITVLCDESKINDMISTVFKISSTIGVRFIRKNRVVMQRSFDEIEYAGEKVKIKKAAWNGIEKRAVEWEDLKKISKKLDVSPSDLEVEIMKQYNFKNEKL</sequence>
<dbReference type="InterPro" id="IPR002822">
    <property type="entry name" value="Ni_insertion"/>
</dbReference>
<evidence type="ECO:0000313" key="3">
    <source>
        <dbReference type="EMBL" id="KAA0258353.1"/>
    </source>
</evidence>
<keyword evidence="1 2" id="KW-0533">Nickel</keyword>
<accession>A0A5A8F8B2</accession>
<dbReference type="Proteomes" id="UP000322876">
    <property type="component" value="Unassembled WGS sequence"/>
</dbReference>
<evidence type="ECO:0000256" key="2">
    <source>
        <dbReference type="HAMAP-Rule" id="MF_01074"/>
    </source>
</evidence>
<dbReference type="AlphaFoldDB" id="A0A5A8F8B2"/>
<dbReference type="Gene3D" id="3.30.70.1380">
    <property type="entry name" value="Transcriptional regulatory protein pf0864 domain like"/>
    <property type="match status" value="1"/>
</dbReference>
<dbReference type="EMBL" id="VFJB01000004">
    <property type="protein sequence ID" value="KAA0258353.1"/>
    <property type="molecule type" value="Genomic_DNA"/>
</dbReference>
<comment type="similarity">
    <text evidence="2">Belongs to the LarC family.</text>
</comment>
<dbReference type="GO" id="GO:0016151">
    <property type="term" value="F:nickel cation binding"/>
    <property type="evidence" value="ECO:0007669"/>
    <property type="project" value="UniProtKB-UniRule"/>
</dbReference>
<dbReference type="NCBIfam" id="TIGR00299">
    <property type="entry name" value="nickel pincer cofactor biosynthesis protein LarC"/>
    <property type="match status" value="1"/>
</dbReference>
<dbReference type="GO" id="GO:0016829">
    <property type="term" value="F:lyase activity"/>
    <property type="evidence" value="ECO:0007669"/>
    <property type="project" value="UniProtKB-UniRule"/>
</dbReference>
<dbReference type="PANTHER" id="PTHR36566:SF1">
    <property type="entry name" value="PYRIDINIUM-3,5-BISTHIOCARBOXYLIC ACID MONONUCLEOTIDE NICKEL INSERTION PROTEIN"/>
    <property type="match status" value="1"/>
</dbReference>
<keyword evidence="2" id="KW-0456">Lyase</keyword>
<gene>
    <name evidence="3" type="primary">larC</name>
    <name evidence="3" type="ORF">FHQ18_04120</name>
</gene>
<reference evidence="3 4" key="1">
    <citation type="submission" date="2019-06" db="EMBL/GenBank/DDBJ databases">
        <title>Genomic insights into carbon and energy metabolism of Deferribacter autotrophicus revealed new metabolic traits in the phylum Deferribacteres.</title>
        <authorList>
            <person name="Slobodkin A.I."/>
            <person name="Slobodkina G.B."/>
            <person name="Allioux M."/>
            <person name="Alain K."/>
            <person name="Jebbar M."/>
            <person name="Shadrin V."/>
            <person name="Kublanov I.V."/>
            <person name="Toshchakov S.V."/>
            <person name="Bonch-Osmolovskaya E.A."/>
        </authorList>
    </citation>
    <scope>NUCLEOTIDE SEQUENCE [LARGE SCALE GENOMIC DNA]</scope>
    <source>
        <strain evidence="3 4">SL50</strain>
    </source>
</reference>
<evidence type="ECO:0000256" key="1">
    <source>
        <dbReference type="ARBA" id="ARBA00022596"/>
    </source>
</evidence>
<dbReference type="RefSeq" id="WP_149265910.1">
    <property type="nucleotide sequence ID" value="NZ_VFJB01000004.1"/>
</dbReference>